<evidence type="ECO:0000256" key="2">
    <source>
        <dbReference type="SAM" id="MobiDB-lite"/>
    </source>
</evidence>
<protein>
    <submittedName>
        <fullName evidence="3">Uncharacterized protein</fullName>
    </submittedName>
</protein>
<keyword evidence="1" id="KW-0156">Chromatin regulator</keyword>
<feature type="region of interest" description="Disordered" evidence="2">
    <location>
        <begin position="676"/>
        <end position="815"/>
    </location>
</feature>
<name>A0A8S0WPQ8_CYCAE</name>
<comment type="caution">
    <text evidence="3">The sequence shown here is derived from an EMBL/GenBank/DDBJ whole genome shotgun (WGS) entry which is preliminary data.</text>
</comment>
<dbReference type="GO" id="GO:0006355">
    <property type="term" value="P:regulation of DNA-templated transcription"/>
    <property type="evidence" value="ECO:0007669"/>
    <property type="project" value="TreeGrafter"/>
</dbReference>
<feature type="compositionally biased region" description="Low complexity" evidence="2">
    <location>
        <begin position="487"/>
        <end position="497"/>
    </location>
</feature>
<dbReference type="OrthoDB" id="79252at2759"/>
<keyword evidence="4" id="KW-1185">Reference proteome</keyword>
<sequence length="1015" mass="109793">MNGFVPEKFLCWKWKPRSAAEKERAARFQRENLGLDDPKRLGGKHRRTSVAAIDGGKRKRRPSVVQSTTPLVAAPPPAAKEEHVEVEEPWTQAYVHINEDIITKDETRAKLRRQAHHWRGVTAVADSSSPPPTTIKELPPLSIQNPFLALNSNPHVLPPTYGLHTTAPIPSKSLITSYESSIAPSAQYLSDPPNAYAHLGMPKPFVHLIGPPLDVALDSRLAGNDGRFVRSGCRPNAVLRPLLCERDKNKPTPALNTPRPFDSPADREQDETTLGFGVFALCDLKADEDIVLGWEWDDGNAVHSLPALLEAPPAFPPRSPPTTINPSAHDCDDHKTEYSPNEIAHLRNQMSNILHALSSTFTTCACGARARDCALTQMAAFVDGQSQLLTPRNHHGAASDDEREKDIDLGPLVGRKRGFKTRERIPFSGGMGGMEMVPPEQDNEDRGRKKVTLNGYHVNASAGPSSLKPAFSMDRDHRKDLPPPLPSFALSPSSPSPSRRKGKAKAVDIDGDVEMTDGQSQRKKNGSVDGQAQRSGTSNPVFRLLHPEDQPAKTQTHHSSELRPPDPGLQPSNDSNDGRSTSLAPDFDVEPPPATGDRMPPKMRKKWMHREVEAMKGMGSPDEHKLMPPPPMPASLDPTTISSTDVAGVPSPQPPQFSPSPLTTFANLSLLSPALLNQVQQQQQGGGSPSFPFPPLSRKVEEGDKEKIFKPKIWGPLKAGLPTSSSAPSLQASSPLSSSFKASSSAKDVVRQPSPSTLAQTPQHEEEDVKMVDGTSPHSPTFSKVPLRPKSPSQDPDSVASTPHSRNDEPLPLVGDLVAEESKVLGRKEDEDSHMAGVDEHEVKTVEEPTSIPTSTPPQTTLWALSVMSFFSFQLNVGAQPATGDSLGYYMAWPETQAVMLHTVPAKKTTCASSTTTYNRATTSTTTAPPAPVKPSPSIASLPLPQTSGMLPTPLPTVYHPVAPAAVLTTQPQSLITFTRTAGLLPAHHSLAPLPPALPTPPVPCYYLAFIDLYP</sequence>
<dbReference type="PANTHER" id="PTHR46462">
    <property type="entry name" value="UPSET, ISOFORM A"/>
    <property type="match status" value="1"/>
</dbReference>
<evidence type="ECO:0000313" key="4">
    <source>
        <dbReference type="Proteomes" id="UP000467700"/>
    </source>
</evidence>
<accession>A0A8S0WPQ8</accession>
<dbReference type="GO" id="GO:0034967">
    <property type="term" value="C:Set3 complex"/>
    <property type="evidence" value="ECO:0007669"/>
    <property type="project" value="TreeGrafter"/>
</dbReference>
<organism evidence="3 4">
    <name type="scientific">Cyclocybe aegerita</name>
    <name type="common">Black poplar mushroom</name>
    <name type="synonym">Agrocybe aegerita</name>
    <dbReference type="NCBI Taxonomy" id="1973307"/>
    <lineage>
        <taxon>Eukaryota</taxon>
        <taxon>Fungi</taxon>
        <taxon>Dikarya</taxon>
        <taxon>Basidiomycota</taxon>
        <taxon>Agaricomycotina</taxon>
        <taxon>Agaricomycetes</taxon>
        <taxon>Agaricomycetidae</taxon>
        <taxon>Agaricales</taxon>
        <taxon>Agaricineae</taxon>
        <taxon>Bolbitiaceae</taxon>
        <taxon>Cyclocybe</taxon>
    </lineage>
</organism>
<feature type="compositionally biased region" description="Polar residues" evidence="2">
    <location>
        <begin position="570"/>
        <end position="583"/>
    </location>
</feature>
<dbReference type="GO" id="GO:0070210">
    <property type="term" value="C:Rpd3L-Expanded complex"/>
    <property type="evidence" value="ECO:0007669"/>
    <property type="project" value="TreeGrafter"/>
</dbReference>
<feature type="compositionally biased region" description="Polar residues" evidence="2">
    <location>
        <begin position="528"/>
        <end position="540"/>
    </location>
</feature>
<evidence type="ECO:0000313" key="3">
    <source>
        <dbReference type="EMBL" id="CAA7262372.1"/>
    </source>
</evidence>
<dbReference type="Gene3D" id="2.170.270.10">
    <property type="entry name" value="SET domain"/>
    <property type="match status" value="1"/>
</dbReference>
<dbReference type="Proteomes" id="UP000467700">
    <property type="component" value="Unassembled WGS sequence"/>
</dbReference>
<proteinExistence type="predicted"/>
<feature type="compositionally biased region" description="Basic and acidic residues" evidence="2">
    <location>
        <begin position="698"/>
        <end position="709"/>
    </location>
</feature>
<feature type="compositionally biased region" description="Low complexity" evidence="2">
    <location>
        <begin position="724"/>
        <end position="747"/>
    </location>
</feature>
<feature type="region of interest" description="Disordered" evidence="2">
    <location>
        <begin position="247"/>
        <end position="269"/>
    </location>
</feature>
<gene>
    <name evidence="3" type="ORF">AAE3_LOCUS4260</name>
</gene>
<feature type="region of interest" description="Disordered" evidence="2">
    <location>
        <begin position="617"/>
        <end position="664"/>
    </location>
</feature>
<feature type="compositionally biased region" description="Polar residues" evidence="2">
    <location>
        <begin position="753"/>
        <end position="762"/>
    </location>
</feature>
<feature type="region of interest" description="Disordered" evidence="2">
    <location>
        <begin position="34"/>
        <end position="80"/>
    </location>
</feature>
<dbReference type="GO" id="GO:0006325">
    <property type="term" value="P:chromatin organization"/>
    <property type="evidence" value="ECO:0007669"/>
    <property type="project" value="UniProtKB-KW"/>
</dbReference>
<feature type="compositionally biased region" description="Polar residues" evidence="2">
    <location>
        <begin position="791"/>
        <end position="804"/>
    </location>
</feature>
<dbReference type="PANTHER" id="PTHR46462:SF3">
    <property type="entry name" value="UPSET, ISOFORM A"/>
    <property type="match status" value="1"/>
</dbReference>
<dbReference type="AlphaFoldDB" id="A0A8S0WPQ8"/>
<evidence type="ECO:0000256" key="1">
    <source>
        <dbReference type="ARBA" id="ARBA00022853"/>
    </source>
</evidence>
<reference evidence="3 4" key="1">
    <citation type="submission" date="2020-01" db="EMBL/GenBank/DDBJ databases">
        <authorList>
            <person name="Gupta K D."/>
        </authorList>
    </citation>
    <scope>NUCLEOTIDE SEQUENCE [LARGE SCALE GENOMIC DNA]</scope>
</reference>
<dbReference type="InterPro" id="IPR046341">
    <property type="entry name" value="SET_dom_sf"/>
</dbReference>
<feature type="region of interest" description="Disordered" evidence="2">
    <location>
        <begin position="423"/>
        <end position="605"/>
    </location>
</feature>
<dbReference type="SUPFAM" id="SSF82199">
    <property type="entry name" value="SET domain"/>
    <property type="match status" value="1"/>
</dbReference>
<dbReference type="EMBL" id="CACVBS010000035">
    <property type="protein sequence ID" value="CAA7262372.1"/>
    <property type="molecule type" value="Genomic_DNA"/>
</dbReference>